<dbReference type="SUPFAM" id="SSF47384">
    <property type="entry name" value="Homodimeric domain of signal transducing histidine kinase"/>
    <property type="match status" value="1"/>
</dbReference>
<dbReference type="InterPro" id="IPR001789">
    <property type="entry name" value="Sig_transdc_resp-reg_receiver"/>
</dbReference>
<dbReference type="InterPro" id="IPR036097">
    <property type="entry name" value="HisK_dim/P_sf"/>
</dbReference>
<evidence type="ECO:0000256" key="2">
    <source>
        <dbReference type="ARBA" id="ARBA00012438"/>
    </source>
</evidence>
<evidence type="ECO:0000313" key="9">
    <source>
        <dbReference type="EMBL" id="KAA9029745.1"/>
    </source>
</evidence>
<dbReference type="PROSITE" id="PS50109">
    <property type="entry name" value="HIS_KIN"/>
    <property type="match status" value="1"/>
</dbReference>
<dbReference type="EMBL" id="VYQB01000007">
    <property type="protein sequence ID" value="KAA9016766.1"/>
    <property type="molecule type" value="Genomic_DNA"/>
</dbReference>
<keyword evidence="5" id="KW-0812">Transmembrane</keyword>
<dbReference type="Pfam" id="PF00512">
    <property type="entry name" value="HisKA"/>
    <property type="match status" value="1"/>
</dbReference>
<name>A0A5J5I1F3_9SPHN</name>
<keyword evidence="11" id="KW-1185">Reference proteome</keyword>
<evidence type="ECO:0000259" key="6">
    <source>
        <dbReference type="PROSITE" id="PS50109"/>
    </source>
</evidence>
<dbReference type="PROSITE" id="PS50110">
    <property type="entry name" value="RESPONSE_REGULATORY"/>
    <property type="match status" value="1"/>
</dbReference>
<comment type="caution">
    <text evidence="9">The sequence shown here is derived from an EMBL/GenBank/DDBJ whole genome shotgun (WGS) entry which is preliminary data.</text>
</comment>
<dbReference type="Proteomes" id="UP000326364">
    <property type="component" value="Unassembled WGS sequence"/>
</dbReference>
<keyword evidence="5" id="KW-1133">Transmembrane helix</keyword>
<proteinExistence type="predicted"/>
<feature type="modified residue" description="4-aspartylphosphate" evidence="4">
    <location>
        <position position="586"/>
    </location>
</feature>
<comment type="catalytic activity">
    <reaction evidence="1">
        <text>ATP + protein L-histidine = ADP + protein N-phospho-L-histidine.</text>
        <dbReference type="EC" id="2.7.13.3"/>
    </reaction>
</comment>
<dbReference type="AlphaFoldDB" id="A0A5J5I1F3"/>
<dbReference type="PRINTS" id="PR00344">
    <property type="entry name" value="BCTRLSENSOR"/>
</dbReference>
<dbReference type="Gene3D" id="3.40.50.2300">
    <property type="match status" value="1"/>
</dbReference>
<dbReference type="SMART" id="SM00387">
    <property type="entry name" value="HATPase_c"/>
    <property type="match status" value="1"/>
</dbReference>
<dbReference type="InterPro" id="IPR005467">
    <property type="entry name" value="His_kinase_dom"/>
</dbReference>
<feature type="domain" description="Response regulatory" evidence="7">
    <location>
        <begin position="536"/>
        <end position="649"/>
    </location>
</feature>
<dbReference type="InterPro" id="IPR003594">
    <property type="entry name" value="HATPase_dom"/>
</dbReference>
<evidence type="ECO:0000256" key="5">
    <source>
        <dbReference type="SAM" id="Phobius"/>
    </source>
</evidence>
<dbReference type="PANTHER" id="PTHR43065">
    <property type="entry name" value="SENSOR HISTIDINE KINASE"/>
    <property type="match status" value="1"/>
</dbReference>
<evidence type="ECO:0000313" key="11">
    <source>
        <dbReference type="Proteomes" id="UP000326364"/>
    </source>
</evidence>
<dbReference type="InterPro" id="IPR011006">
    <property type="entry name" value="CheY-like_superfamily"/>
</dbReference>
<feature type="domain" description="Histidine kinase" evidence="6">
    <location>
        <begin position="292"/>
        <end position="513"/>
    </location>
</feature>
<dbReference type="InterPro" id="IPR036890">
    <property type="entry name" value="HATPase_C_sf"/>
</dbReference>
<dbReference type="SUPFAM" id="SSF55874">
    <property type="entry name" value="ATPase domain of HSP90 chaperone/DNA topoisomerase II/histidine kinase"/>
    <property type="match status" value="1"/>
</dbReference>
<dbReference type="Gene3D" id="3.30.565.10">
    <property type="entry name" value="Histidine kinase-like ATPase, C-terminal domain"/>
    <property type="match status" value="1"/>
</dbReference>
<dbReference type="RefSeq" id="WP_150425707.1">
    <property type="nucleotide sequence ID" value="NZ_VYQA01000007.1"/>
</dbReference>
<dbReference type="SUPFAM" id="SSF52172">
    <property type="entry name" value="CheY-like"/>
    <property type="match status" value="1"/>
</dbReference>
<dbReference type="CDD" id="cd00082">
    <property type="entry name" value="HisKA"/>
    <property type="match status" value="1"/>
</dbReference>
<evidence type="ECO:0000259" key="7">
    <source>
        <dbReference type="PROSITE" id="PS50110"/>
    </source>
</evidence>
<dbReference type="GO" id="GO:0000155">
    <property type="term" value="F:phosphorelay sensor kinase activity"/>
    <property type="evidence" value="ECO:0007669"/>
    <property type="project" value="InterPro"/>
</dbReference>
<gene>
    <name evidence="9" type="ORF">F4U95_10985</name>
    <name evidence="8" type="ORF">F4U96_11040</name>
</gene>
<feature type="transmembrane region" description="Helical" evidence="5">
    <location>
        <begin position="205"/>
        <end position="225"/>
    </location>
</feature>
<dbReference type="EC" id="2.7.13.3" evidence="2"/>
<evidence type="ECO:0000313" key="8">
    <source>
        <dbReference type="EMBL" id="KAA9016766.1"/>
    </source>
</evidence>
<dbReference type="Proteomes" id="UP000325933">
    <property type="component" value="Unassembled WGS sequence"/>
</dbReference>
<evidence type="ECO:0000256" key="3">
    <source>
        <dbReference type="ARBA" id="ARBA00022553"/>
    </source>
</evidence>
<evidence type="ECO:0000256" key="4">
    <source>
        <dbReference type="PROSITE-ProRule" id="PRU00169"/>
    </source>
</evidence>
<dbReference type="InterPro" id="IPR004358">
    <property type="entry name" value="Sig_transdc_His_kin-like_C"/>
</dbReference>
<dbReference type="Gene3D" id="1.10.287.130">
    <property type="match status" value="1"/>
</dbReference>
<dbReference type="SMART" id="SM00448">
    <property type="entry name" value="REC"/>
    <property type="match status" value="1"/>
</dbReference>
<dbReference type="EMBL" id="VYQA01000007">
    <property type="protein sequence ID" value="KAA9029745.1"/>
    <property type="molecule type" value="Genomic_DNA"/>
</dbReference>
<protein>
    <recommendedName>
        <fullName evidence="2">histidine kinase</fullName>
        <ecNumber evidence="2">2.7.13.3</ecNumber>
    </recommendedName>
</protein>
<feature type="transmembrane region" description="Helical" evidence="5">
    <location>
        <begin position="20"/>
        <end position="39"/>
    </location>
</feature>
<organism evidence="9 10">
    <name type="scientific">Sphingobium limneticum</name>
    <dbReference type="NCBI Taxonomy" id="1007511"/>
    <lineage>
        <taxon>Bacteria</taxon>
        <taxon>Pseudomonadati</taxon>
        <taxon>Pseudomonadota</taxon>
        <taxon>Alphaproteobacteria</taxon>
        <taxon>Sphingomonadales</taxon>
        <taxon>Sphingomonadaceae</taxon>
        <taxon>Sphingobium</taxon>
    </lineage>
</organism>
<keyword evidence="5" id="KW-0472">Membrane</keyword>
<keyword evidence="3 4" id="KW-0597">Phosphoprotein</keyword>
<dbReference type="SMART" id="SM00388">
    <property type="entry name" value="HisKA"/>
    <property type="match status" value="1"/>
</dbReference>
<reference evidence="10 11" key="1">
    <citation type="submission" date="2019-09" db="EMBL/GenBank/DDBJ databases">
        <authorList>
            <person name="Feng G."/>
        </authorList>
    </citation>
    <scope>NUCLEOTIDE SEQUENCE [LARGE SCALE GENOMIC DNA]</scope>
    <source>
        <strain evidence="9 10">KACC 19283</strain>
        <strain evidence="8 11">KACC 19284</strain>
    </source>
</reference>
<dbReference type="Pfam" id="PF02518">
    <property type="entry name" value="HATPase_c"/>
    <property type="match status" value="1"/>
</dbReference>
<dbReference type="PANTHER" id="PTHR43065:SF42">
    <property type="entry name" value="TWO-COMPONENT SENSOR PPRA"/>
    <property type="match status" value="1"/>
</dbReference>
<evidence type="ECO:0000256" key="1">
    <source>
        <dbReference type="ARBA" id="ARBA00000085"/>
    </source>
</evidence>
<accession>A0A5J5I1F3</accession>
<dbReference type="Pfam" id="PF00072">
    <property type="entry name" value="Response_reg"/>
    <property type="match status" value="1"/>
</dbReference>
<sequence>MADTDFPGDQYDWGRALVRRALPLLLGLLLVGSLGALIYSASNASRDHAQALAEQQSSFEVIALARGFEARMARAEVTLARYVISLDPDTGRLFQDQWRGAASQLKTLGYATRESAWQSGNVAALRYAFIARGKTLNEIGLRTTYDQKMGALARFHQAGKSQDLRRITALLDLVIKAENDRLRERSLAVTLAGDRNEWVGKTSRLVGLAMLVCILFGIWFANTAFRERRTARRLAEVESERADRLEAAVAARTAELSDAYEQLKQESAERAAAQDHLRQMQKMDAVGQLTGGIAHDFNNMLAVVVGGLELAKRKMALKPDEADRHLDNAMEGANRAAALTRRLLAFARSEPLLPSAVDPDALLSGMADLIDRTIGDQISVQFAEGASGWRIFVDQHQMENAILNLCVNARDAMEGRGRLTLATGQTLLSDGEVGECMAGDYVTVSVTDDGCGMAPDVLARVFEPFFTTKPVGKGTGLGLSQIFGFVRQCGGEIRIESTPGHGTGVHLYLPRSTGVQVAVEAETSFARAPVEQPPTRILVVEDDARVLNQTMAALSELGHLPIACDHPGKAAKLLASHGDIGLIISDVLMPDMTGPEMVKALPARFQHLPVLFVTGYTGDGNDSADFAGHQVLRKPYTLMALGQALGQTLSDQNLNGLRRPGTAAAAE</sequence>
<dbReference type="InterPro" id="IPR003661">
    <property type="entry name" value="HisK_dim/P_dom"/>
</dbReference>
<evidence type="ECO:0000313" key="10">
    <source>
        <dbReference type="Proteomes" id="UP000325933"/>
    </source>
</evidence>